<dbReference type="InterPro" id="IPR007168">
    <property type="entry name" value="Phageshock_PspC_N"/>
</dbReference>
<feature type="domain" description="Phage shock protein PspC N-terminal" evidence="2">
    <location>
        <begin position="35"/>
        <end position="85"/>
    </location>
</feature>
<evidence type="ECO:0000259" key="2">
    <source>
        <dbReference type="Pfam" id="PF04024"/>
    </source>
</evidence>
<reference evidence="3 4" key="1">
    <citation type="submission" date="2020-02" db="EMBL/GenBank/DDBJ databases">
        <authorList>
            <person name="Babadi Z.K."/>
            <person name="Risdian C."/>
            <person name="Ebrahimipour G.H."/>
            <person name="Wink J."/>
        </authorList>
    </citation>
    <scope>NUCLEOTIDE SEQUENCE [LARGE SCALE GENOMIC DNA]</scope>
    <source>
        <strain evidence="3 4">ZKHCc1 1396</strain>
    </source>
</reference>
<keyword evidence="1" id="KW-1133">Transmembrane helix</keyword>
<accession>A0ABR9PRS7</accession>
<dbReference type="Proteomes" id="UP001516472">
    <property type="component" value="Unassembled WGS sequence"/>
</dbReference>
<evidence type="ECO:0000313" key="3">
    <source>
        <dbReference type="EMBL" id="MBE4750632.1"/>
    </source>
</evidence>
<keyword evidence="4" id="KW-1185">Reference proteome</keyword>
<evidence type="ECO:0000313" key="4">
    <source>
        <dbReference type="Proteomes" id="UP001516472"/>
    </source>
</evidence>
<name>A0ABR9PRS7_9BACT</name>
<gene>
    <name evidence="3" type="ORF">G4177_20905</name>
</gene>
<feature type="transmembrane region" description="Helical" evidence="1">
    <location>
        <begin position="59"/>
        <end position="83"/>
    </location>
</feature>
<proteinExistence type="predicted"/>
<organism evidence="3 4">
    <name type="scientific">Corallococcus soli</name>
    <dbReference type="NCBI Taxonomy" id="2710757"/>
    <lineage>
        <taxon>Bacteria</taxon>
        <taxon>Pseudomonadati</taxon>
        <taxon>Myxococcota</taxon>
        <taxon>Myxococcia</taxon>
        <taxon>Myxococcales</taxon>
        <taxon>Cystobacterineae</taxon>
        <taxon>Myxococcaceae</taxon>
        <taxon>Corallococcus</taxon>
    </lineage>
</organism>
<keyword evidence="1" id="KW-0812">Transmembrane</keyword>
<sequence>MDVTTSCRSCSKPLSAEATRCPHCRKRTVPMHRGEGRALLGVCSALARELDVDVALVRVAFVLMLFASGGGSLLLYLLLWAFIPATPWGKAPLQGPLDWVARVGNAPVDDDAPRWERRV</sequence>
<dbReference type="Pfam" id="PF04024">
    <property type="entry name" value="PspC"/>
    <property type="match status" value="1"/>
</dbReference>
<protein>
    <submittedName>
        <fullName evidence="3">PspC domain-containing protein</fullName>
    </submittedName>
</protein>
<dbReference type="RefSeq" id="WP_193350201.1">
    <property type="nucleotide sequence ID" value="NZ_CBCSIP010000168.1"/>
</dbReference>
<keyword evidence="1" id="KW-0472">Membrane</keyword>
<comment type="caution">
    <text evidence="3">The sequence shown here is derived from an EMBL/GenBank/DDBJ whole genome shotgun (WGS) entry which is preliminary data.</text>
</comment>
<dbReference type="EMBL" id="JAAIYO010000006">
    <property type="protein sequence ID" value="MBE4750632.1"/>
    <property type="molecule type" value="Genomic_DNA"/>
</dbReference>
<evidence type="ECO:0000256" key="1">
    <source>
        <dbReference type="SAM" id="Phobius"/>
    </source>
</evidence>